<comment type="caution">
    <text evidence="1">The sequence shown here is derived from an EMBL/GenBank/DDBJ whole genome shotgun (WGS) entry which is preliminary data.</text>
</comment>
<name>A0AAV3XZD3_9GAST</name>
<gene>
    <name evidence="1" type="ORF">PoB_000224300</name>
</gene>
<evidence type="ECO:0000313" key="2">
    <source>
        <dbReference type="Proteomes" id="UP000735302"/>
    </source>
</evidence>
<evidence type="ECO:0000313" key="1">
    <source>
        <dbReference type="EMBL" id="GFN75737.1"/>
    </source>
</evidence>
<sequence>MSVPELIASRSKKVKQTTMNYRYTALYGGSVRAEKEEDVLVHSNNTITNPYLRFIQKLCTGRRPPPTRKVFVDNKPLPGEEISEYYQYPDNKVVSSKVNINRSTSLCRT</sequence>
<accession>A0AAV3XZD3</accession>
<dbReference type="AlphaFoldDB" id="A0AAV3XZD3"/>
<organism evidence="1 2">
    <name type="scientific">Plakobranchus ocellatus</name>
    <dbReference type="NCBI Taxonomy" id="259542"/>
    <lineage>
        <taxon>Eukaryota</taxon>
        <taxon>Metazoa</taxon>
        <taxon>Spiralia</taxon>
        <taxon>Lophotrochozoa</taxon>
        <taxon>Mollusca</taxon>
        <taxon>Gastropoda</taxon>
        <taxon>Heterobranchia</taxon>
        <taxon>Euthyneura</taxon>
        <taxon>Panpulmonata</taxon>
        <taxon>Sacoglossa</taxon>
        <taxon>Placobranchoidea</taxon>
        <taxon>Plakobranchidae</taxon>
        <taxon>Plakobranchus</taxon>
    </lineage>
</organism>
<dbReference type="EMBL" id="BLXT01000298">
    <property type="protein sequence ID" value="GFN75737.1"/>
    <property type="molecule type" value="Genomic_DNA"/>
</dbReference>
<protein>
    <submittedName>
        <fullName evidence="1">Uncharacterized protein</fullName>
    </submittedName>
</protein>
<dbReference type="Proteomes" id="UP000735302">
    <property type="component" value="Unassembled WGS sequence"/>
</dbReference>
<reference evidence="1 2" key="1">
    <citation type="journal article" date="2021" name="Elife">
        <title>Chloroplast acquisition without the gene transfer in kleptoplastic sea slugs, Plakobranchus ocellatus.</title>
        <authorList>
            <person name="Maeda T."/>
            <person name="Takahashi S."/>
            <person name="Yoshida T."/>
            <person name="Shimamura S."/>
            <person name="Takaki Y."/>
            <person name="Nagai Y."/>
            <person name="Toyoda A."/>
            <person name="Suzuki Y."/>
            <person name="Arimoto A."/>
            <person name="Ishii H."/>
            <person name="Satoh N."/>
            <person name="Nishiyama T."/>
            <person name="Hasebe M."/>
            <person name="Maruyama T."/>
            <person name="Minagawa J."/>
            <person name="Obokata J."/>
            <person name="Shigenobu S."/>
        </authorList>
    </citation>
    <scope>NUCLEOTIDE SEQUENCE [LARGE SCALE GENOMIC DNA]</scope>
</reference>
<keyword evidence="2" id="KW-1185">Reference proteome</keyword>
<proteinExistence type="predicted"/>